<reference evidence="2" key="1">
    <citation type="submission" date="2017-04" db="EMBL/GenBank/DDBJ databases">
        <title>Unveiling RNA virosphere associated with marine microorganisms.</title>
        <authorList>
            <person name="Urayama S."/>
            <person name="Takaki Y."/>
            <person name="Nishi S."/>
            <person name="Yoshida Y."/>
            <person name="Deguchi S."/>
            <person name="Takai K."/>
            <person name="Nunoura T."/>
        </authorList>
    </citation>
    <scope>NUCLEOTIDE SEQUENCE</scope>
</reference>
<feature type="region of interest" description="Disordered" evidence="1">
    <location>
        <begin position="1"/>
        <end position="109"/>
    </location>
</feature>
<name>A0A2V0R905_9ZZZZ</name>
<dbReference type="EMBL" id="BDQA01000307">
    <property type="protein sequence ID" value="GBH21759.1"/>
    <property type="molecule type" value="Genomic_RNA"/>
</dbReference>
<accession>A0A2V0R905</accession>
<dbReference type="AlphaFoldDB" id="A0A2V0R905"/>
<proteinExistence type="predicted"/>
<evidence type="ECO:0000313" key="2">
    <source>
        <dbReference type="EMBL" id="GBH21759.1"/>
    </source>
</evidence>
<protein>
    <submittedName>
        <fullName evidence="2">Uncharacterized protein</fullName>
    </submittedName>
</protein>
<sequence>MPNNKDSSAFAVQPGIKNHVNNRQPFANRNRRRRPGDDQSPNPMVESDRVDYDSVPVKPKRKGSHLNKVAEEAQFKHQQYRQSRNKSKTKSDFDVEVGFGKGNSRGRMGASMLRRKGNTSQRTIFFDETGSEPVTLERRHTHMFPDPYRNPSTVDPKVFVKSLEFNLFKFIPADTFDTVIEFERESLFKSMLQDIRRTFTSPQYQNLTTQSLFNYFNAVSRAVIEYYEIDSLMANDAYKYSDVNRGIRLLKDSAATETRLLETQYKLRRAIQGSYLPTKVFELIRWASQWYTFNEEGDSRATAFKFSLGLGLKNICTAGSAEIDRRPAFTHPEYFIRVNNLCTQLFEQQEAPGIQAAIAKTFPEWAINDLPLSCNRPIYDQRATDLWLNQPALLKTNTTEYVEPVNEMSLEMATMDESGLDQVVPSCVSVRAITQMRTDSQLDAILTPDYHLAQWNPTVNPPRWDIGYSIISTFGPQAQDPMASCCSLQMNNLNLPIFTWLDEQTSQALPDTYKLAYNNGFRRYTQFNSEVLRLKPMTESQKEIETSEFVTRLMTG</sequence>
<organism evidence="2">
    <name type="scientific">viral metagenome</name>
    <dbReference type="NCBI Taxonomy" id="1070528"/>
    <lineage>
        <taxon>unclassified sequences</taxon>
        <taxon>metagenomes</taxon>
        <taxon>organismal metagenomes</taxon>
    </lineage>
</organism>
<evidence type="ECO:0000256" key="1">
    <source>
        <dbReference type="SAM" id="MobiDB-lite"/>
    </source>
</evidence>
<comment type="caution">
    <text evidence="2">The sequence shown here is derived from an EMBL/GenBank/DDBJ whole genome shotgun (WGS) entry which is preliminary data.</text>
</comment>